<sequence>MGVALLASSSAYLIRPLLTQLVHFSPISLNFAVRRFKPFTCISHYYTTGPYSMTSNFKTFDLDFLKPDLDERSYRFIELPNKLKALLIQDPKADKAAASLDVNIGAFEDPEDLPGLAHFCEHLLFMGSEKFPDENEYSSYLSKHGGSSNAYTASQNTNYFFEVNHQHLFGALDRFSGFFSCPLFNKDSTDKEINAVNSENKKNLQNDIWRIYQLDKFLTNANHPYHKFSTGNIETLGTLPKENGLNVRDELLKFHKNFYSANLMKLCILGREDLDTLSDWTYNLFKDVANNGREVPFYAEPIMHPEHLQKIIQVHPVKDLKKLEISFTVPDMEEHWESKPPRILSHLIGHEGSGSLLAHLKKLGWANELSAGGHTVSKGNAFFAVDIDLTDNGLTHYRDVIVLIFQYIEMLKNSLPQKWIFNELQDISNATFKFKQAGSPSSTVSSLAKCLEKDYIPVDRILAMGLLTKYEPDLLTQYTDALVPENSRVTLISRSLETDSAEKWYGTAYKVVDYPKDLIKDMKSPGLNPALTLPRPNEFVSTNFKVDKIDGIKPLDEPILLLSDDVSKLWYKKDDRFWQPRGYIYLSFKLPHTHASIINSMLSTLYTQLANDALKDLQYDAACADLRISFNKTNQGLAITASGFNEKLIILLTRFLQGVTSFEPKKDRFEILKDKTIRHLKNILYEVPYSQMSNYYNAIINERSWSTAEKLEVFEKLTFEQLINFIPTIYEGVFFETLIHGNIKHEEALEVNSLIKSLIPNNINNLQVSNNRLRSYLLPKGKTFRYETALKDSRNVNSCIQHVTQLDVYSEDLSALSGLFAQLIHEPCFDTLRTKEQLGYVVFSSSLNNHGTANIRILIQSEHTTPYLEWRINNFYENFGQVLRNMTDKDFEKHKEALCNSLLQKFKNMAEESARYTAAIYLGDYNFTHRQKKAKLVANITKQQMIDFYENRIMGENASKMILHLKSQVENKELNENELDTAKYPTGQLIEDVGAFKSTLFVAPVRQPMKNFETSAPTELNNSSELDGNRK</sequence>
<evidence type="ECO:0000259" key="13">
    <source>
        <dbReference type="Pfam" id="PF22456"/>
    </source>
</evidence>
<dbReference type="InterPro" id="IPR011249">
    <property type="entry name" value="Metalloenz_LuxS/M16"/>
</dbReference>
<keyword evidence="6" id="KW-0862">Zinc</keyword>
<protein>
    <submittedName>
        <fullName evidence="14">Metalloendopeptidase</fullName>
    </submittedName>
</protein>
<comment type="cofactor">
    <cofactor evidence="1">
        <name>Zn(2+)</name>
        <dbReference type="ChEBI" id="CHEBI:29105"/>
    </cofactor>
</comment>
<dbReference type="SUPFAM" id="SSF63411">
    <property type="entry name" value="LuxS/MPP-like metallohydrolase"/>
    <property type="match status" value="4"/>
</dbReference>
<reference evidence="14" key="1">
    <citation type="journal article" date="2017" name="Nat. Genet.">
        <title>Contrasting evolutionary genome dynamics between domesticated and wild yeasts.</title>
        <authorList>
            <person name="Yue J.X."/>
            <person name="Li J."/>
            <person name="Aigrain L."/>
            <person name="Hallin J."/>
            <person name="Persson K."/>
            <person name="Oliver K."/>
            <person name="Bergstrom A."/>
            <person name="Coupland P."/>
            <person name="Warringer J."/>
            <person name="Lagomarsino M.C."/>
            <person name="Fischer G."/>
            <person name="Durbin R."/>
            <person name="Liti G."/>
        </authorList>
    </citation>
    <scope>NUCLEOTIDE SEQUENCE</scope>
    <source>
        <strain evidence="14">CBS432</strain>
    </source>
</reference>
<keyword evidence="4" id="KW-0479">Metal-binding</keyword>
<keyword evidence="3" id="KW-0645">Protease</keyword>
<evidence type="ECO:0000256" key="3">
    <source>
        <dbReference type="ARBA" id="ARBA00022670"/>
    </source>
</evidence>
<dbReference type="PROSITE" id="PS00143">
    <property type="entry name" value="INSULINASE"/>
    <property type="match status" value="1"/>
</dbReference>
<keyword evidence="7" id="KW-0482">Metalloprotease</keyword>
<feature type="region of interest" description="Disordered" evidence="9">
    <location>
        <begin position="1012"/>
        <end position="1031"/>
    </location>
</feature>
<dbReference type="InterPro" id="IPR032632">
    <property type="entry name" value="Peptidase_M16_M"/>
</dbReference>
<dbReference type="InterPro" id="IPR011765">
    <property type="entry name" value="Pept_M16_N"/>
</dbReference>
<reference evidence="14" key="2">
    <citation type="submission" date="2020-01" db="EMBL/GenBank/DDBJ databases">
        <title>Population-level Yeast Reference Genomes.</title>
        <authorList>
            <person name="Yue J.-X."/>
        </authorList>
    </citation>
    <scope>NUCLEOTIDE SEQUENCE</scope>
    <source>
        <strain evidence="14">CBS432</strain>
    </source>
</reference>
<dbReference type="FunFam" id="3.30.830.10:FF:000005">
    <property type="entry name" value="nardilysin isoform X1"/>
    <property type="match status" value="1"/>
</dbReference>
<dbReference type="Pfam" id="PF00675">
    <property type="entry name" value="Peptidase_M16"/>
    <property type="match status" value="1"/>
</dbReference>
<dbReference type="Pfam" id="PF05193">
    <property type="entry name" value="Peptidase_M16_C"/>
    <property type="match status" value="1"/>
</dbReference>
<dbReference type="GO" id="GO:0004222">
    <property type="term" value="F:metalloendopeptidase activity"/>
    <property type="evidence" value="ECO:0007669"/>
    <property type="project" value="InterPro"/>
</dbReference>
<dbReference type="RefSeq" id="XP_033768122.1">
    <property type="nucleotide sequence ID" value="XM_033912231.1"/>
</dbReference>
<evidence type="ECO:0000256" key="4">
    <source>
        <dbReference type="ARBA" id="ARBA00022723"/>
    </source>
</evidence>
<dbReference type="PANTHER" id="PTHR43690:SF18">
    <property type="entry name" value="INSULIN-DEGRADING ENZYME-RELATED"/>
    <property type="match status" value="1"/>
</dbReference>
<dbReference type="InterPro" id="IPR054734">
    <property type="entry name" value="PqqF-like_C_4"/>
</dbReference>
<evidence type="ECO:0000256" key="7">
    <source>
        <dbReference type="ARBA" id="ARBA00023049"/>
    </source>
</evidence>
<keyword evidence="5" id="KW-0378">Hydrolase</keyword>
<dbReference type="InterPro" id="IPR001431">
    <property type="entry name" value="Pept_M16_Zn_BS"/>
</dbReference>
<dbReference type="VEuPathDB" id="FungiDB:SPAR_L03980"/>
<reference evidence="14" key="3">
    <citation type="submission" date="2025-07" db="EMBL/GenBank/DDBJ databases">
        <authorList>
            <consortium name="NCBI Genome Project"/>
        </authorList>
    </citation>
    <scope>NUCLEOTIDE SEQUENCE</scope>
    <source>
        <strain evidence="14">CBS432</strain>
    </source>
</reference>
<feature type="domain" description="Peptidase M16 N-terminal" evidence="10">
    <location>
        <begin position="85"/>
        <end position="219"/>
    </location>
</feature>
<evidence type="ECO:0000256" key="8">
    <source>
        <dbReference type="RuleBase" id="RU004447"/>
    </source>
</evidence>
<dbReference type="GO" id="GO:0046872">
    <property type="term" value="F:metal ion binding"/>
    <property type="evidence" value="ECO:0007669"/>
    <property type="project" value="UniProtKB-KW"/>
</dbReference>
<dbReference type="GO" id="GO:0043171">
    <property type="term" value="P:peptide catabolic process"/>
    <property type="evidence" value="ECO:0007669"/>
    <property type="project" value="TreeGrafter"/>
</dbReference>
<dbReference type="GeneID" id="54632491"/>
<organism evidence="14">
    <name type="scientific">Saccharomyces paradoxus</name>
    <name type="common">Yeast</name>
    <name type="synonym">Saccharomyces douglasii</name>
    <dbReference type="NCBI Taxonomy" id="27291"/>
    <lineage>
        <taxon>Eukaryota</taxon>
        <taxon>Fungi</taxon>
        <taxon>Dikarya</taxon>
        <taxon>Ascomycota</taxon>
        <taxon>Saccharomycotina</taxon>
        <taxon>Saccharomycetes</taxon>
        <taxon>Saccharomycetales</taxon>
        <taxon>Saccharomycetaceae</taxon>
        <taxon>Saccharomyces</taxon>
    </lineage>
</organism>
<evidence type="ECO:0000256" key="2">
    <source>
        <dbReference type="ARBA" id="ARBA00007261"/>
    </source>
</evidence>
<evidence type="ECO:0000259" key="12">
    <source>
        <dbReference type="Pfam" id="PF16187"/>
    </source>
</evidence>
<evidence type="ECO:0000256" key="5">
    <source>
        <dbReference type="ARBA" id="ARBA00022801"/>
    </source>
</evidence>
<dbReference type="KEGG" id="spao:SPAR_L03980"/>
<dbReference type="Pfam" id="PF16187">
    <property type="entry name" value="Peptidase_M16_M"/>
    <property type="match status" value="1"/>
</dbReference>
<feature type="domain" description="Peptidase M16 middle/third" evidence="12">
    <location>
        <begin position="432"/>
        <end position="712"/>
    </location>
</feature>
<evidence type="ECO:0000259" key="10">
    <source>
        <dbReference type="Pfam" id="PF00675"/>
    </source>
</evidence>
<evidence type="ECO:0000259" key="11">
    <source>
        <dbReference type="Pfam" id="PF05193"/>
    </source>
</evidence>
<comment type="similarity">
    <text evidence="2 8">Belongs to the peptidase M16 family.</text>
</comment>
<dbReference type="GO" id="GO:0051603">
    <property type="term" value="P:proteolysis involved in protein catabolic process"/>
    <property type="evidence" value="ECO:0007669"/>
    <property type="project" value="TreeGrafter"/>
</dbReference>
<proteinExistence type="inferred from homology"/>
<feature type="domain" description="Peptidase M16 C-terminal" evidence="11">
    <location>
        <begin position="248"/>
        <end position="426"/>
    </location>
</feature>
<dbReference type="Gene3D" id="3.30.830.10">
    <property type="entry name" value="Metalloenzyme, LuxS/M16 peptidase-like"/>
    <property type="match status" value="4"/>
</dbReference>
<dbReference type="InterPro" id="IPR007863">
    <property type="entry name" value="Peptidase_M16_C"/>
</dbReference>
<dbReference type="GO" id="GO:0005829">
    <property type="term" value="C:cytosol"/>
    <property type="evidence" value="ECO:0007669"/>
    <property type="project" value="TreeGrafter"/>
</dbReference>
<gene>
    <name evidence="14" type="primary">STE23</name>
    <name evidence="14" type="ORF">SPAR_L03980</name>
</gene>
<feature type="domain" description="Coenzyme PQQ synthesis protein F-like C-terminal lobe" evidence="13">
    <location>
        <begin position="819"/>
        <end position="916"/>
    </location>
</feature>
<dbReference type="FunFam" id="3.30.830.10:FF:000004">
    <property type="entry name" value="Putative insulin-degrading enzyme"/>
    <property type="match status" value="1"/>
</dbReference>
<evidence type="ECO:0000256" key="9">
    <source>
        <dbReference type="SAM" id="MobiDB-lite"/>
    </source>
</evidence>
<name>A0A8B8UWI1_SACPA</name>
<dbReference type="PANTHER" id="PTHR43690">
    <property type="entry name" value="NARDILYSIN"/>
    <property type="match status" value="1"/>
</dbReference>
<accession>A0A8B8UWI1</accession>
<reference evidence="14" key="4">
    <citation type="submission" date="2025-08" db="UniProtKB">
        <authorList>
            <consortium name="RefSeq"/>
        </authorList>
    </citation>
    <scope>IDENTIFICATION</scope>
    <source>
        <strain evidence="14">CBS432</strain>
    </source>
</reference>
<evidence type="ECO:0000256" key="6">
    <source>
        <dbReference type="ARBA" id="ARBA00022833"/>
    </source>
</evidence>
<dbReference type="FunFam" id="3.30.830.10:FF:000030">
    <property type="entry name" value="Insulin-degrading enzyme"/>
    <property type="match status" value="1"/>
</dbReference>
<dbReference type="OrthoDB" id="952271at2759"/>
<dbReference type="Pfam" id="PF22456">
    <property type="entry name" value="PqqF-like_C_4"/>
    <property type="match status" value="1"/>
</dbReference>
<dbReference type="GO" id="GO:0005739">
    <property type="term" value="C:mitochondrion"/>
    <property type="evidence" value="ECO:0007669"/>
    <property type="project" value="TreeGrafter"/>
</dbReference>
<dbReference type="InterPro" id="IPR050626">
    <property type="entry name" value="Peptidase_M16"/>
</dbReference>
<dbReference type="AlphaFoldDB" id="A0A8B8UWI1"/>
<dbReference type="FunFam" id="3.30.830.10:FF:000003">
    <property type="entry name" value="Insulin-degrading enzyme"/>
    <property type="match status" value="1"/>
</dbReference>
<evidence type="ECO:0000256" key="1">
    <source>
        <dbReference type="ARBA" id="ARBA00001947"/>
    </source>
</evidence>
<evidence type="ECO:0000313" key="14">
    <source>
        <dbReference type="RefSeq" id="XP_033768122.1"/>
    </source>
</evidence>